<dbReference type="InterPro" id="IPR017452">
    <property type="entry name" value="GPCR_Rhodpsn_7TM"/>
</dbReference>
<keyword evidence="6 11" id="KW-0472">Membrane</keyword>
<evidence type="ECO:0000256" key="9">
    <source>
        <dbReference type="ARBA" id="ARBA00023224"/>
    </source>
</evidence>
<dbReference type="InterPro" id="IPR000276">
    <property type="entry name" value="GPCR_Rhodpsn"/>
</dbReference>
<organism evidence="14 15">
    <name type="scientific">Crassostrea virginica</name>
    <name type="common">Eastern oyster</name>
    <dbReference type="NCBI Taxonomy" id="6565"/>
    <lineage>
        <taxon>Eukaryota</taxon>
        <taxon>Metazoa</taxon>
        <taxon>Spiralia</taxon>
        <taxon>Lophotrochozoa</taxon>
        <taxon>Mollusca</taxon>
        <taxon>Bivalvia</taxon>
        <taxon>Autobranchia</taxon>
        <taxon>Pteriomorphia</taxon>
        <taxon>Ostreida</taxon>
        <taxon>Ostreoidea</taxon>
        <taxon>Ostreidae</taxon>
        <taxon>Crassostrea</taxon>
    </lineage>
</organism>
<feature type="transmembrane region" description="Helical" evidence="11">
    <location>
        <begin position="336"/>
        <end position="359"/>
    </location>
</feature>
<reference evidence="15" key="1">
    <citation type="submission" date="2025-08" db="UniProtKB">
        <authorList>
            <consortium name="RefSeq"/>
        </authorList>
    </citation>
    <scope>IDENTIFICATION</scope>
    <source>
        <tissue evidence="15">Whole sample</tissue>
    </source>
</reference>
<dbReference type="Gene3D" id="1.20.1070.10">
    <property type="entry name" value="Rhodopsin 7-helix transmembrane proteins"/>
    <property type="match status" value="1"/>
</dbReference>
<dbReference type="Pfam" id="PF00001">
    <property type="entry name" value="7tm_1"/>
    <property type="match status" value="1"/>
</dbReference>
<feature type="signal peptide" evidence="12">
    <location>
        <begin position="1"/>
        <end position="30"/>
    </location>
</feature>
<dbReference type="OrthoDB" id="6217670at2759"/>
<keyword evidence="9" id="KW-0807">Transducer</keyword>
<accession>A0A8B8C7H7</accession>
<keyword evidence="8" id="KW-0325">Glycoprotein</keyword>
<dbReference type="PROSITE" id="PS50262">
    <property type="entry name" value="G_PROTEIN_RECEP_F1_2"/>
    <property type="match status" value="1"/>
</dbReference>
<keyword evidence="2" id="KW-1003">Cell membrane</keyword>
<evidence type="ECO:0000259" key="13">
    <source>
        <dbReference type="PROSITE" id="PS50262"/>
    </source>
</evidence>
<keyword evidence="7" id="KW-0675">Receptor</keyword>
<evidence type="ECO:0000256" key="4">
    <source>
        <dbReference type="ARBA" id="ARBA00022989"/>
    </source>
</evidence>
<evidence type="ECO:0000313" key="14">
    <source>
        <dbReference type="Proteomes" id="UP000694844"/>
    </source>
</evidence>
<dbReference type="PRINTS" id="PR00237">
    <property type="entry name" value="GPCRRHODOPSN"/>
</dbReference>
<comment type="subcellular location">
    <subcellularLocation>
        <location evidence="1">Cell membrane</location>
        <topology evidence="1">Multi-pass membrane protein</topology>
    </subcellularLocation>
</comment>
<evidence type="ECO:0000256" key="10">
    <source>
        <dbReference type="SAM" id="MobiDB-lite"/>
    </source>
</evidence>
<evidence type="ECO:0000313" key="15">
    <source>
        <dbReference type="RefSeq" id="XP_022310776.1"/>
    </source>
</evidence>
<evidence type="ECO:0000256" key="11">
    <source>
        <dbReference type="SAM" id="Phobius"/>
    </source>
</evidence>
<sequence>MWTLLIVLEVPGFLCLQLTTLSTMARTANSVTHALSDETREKTIPDDRNLAQTQTTLSLSELLQIKRNSLYDGKNAPIADKSTNSSKDRPGKHGTTEDFPMKSSTSGLMYEKSEDTVTESFLAFSTAEATSSDQNQLFTEEIIKDLDINDGNFSHDIKLDGDESKLTNISSTEISLTTKCLNSSNSEKEQIENTCHNQSSHNSTINLTDIAENPAKKSTHKLVSIITAVVGFAVMMLNGLVVSTSRDQGLRKSTYLNLVLFLSVVDFLLGLTTFLGGMRLAFGWLNSLEMCIIMSVMGSSCLAISLYQSFCISLHRYLVITNHKWRKSLFDEKRKYIVCLTGWLFLIGSFAFLVSPTSYDDGLCHHAVVYGGKIEETRWFYTIIMTFMMLATFFVYCFAMYSLKVRYLSMSADVLHSSNNPTKSDISLRSRKRIVDSMKMVSILLLALYLFSGPLAVLNTLNIQRSENRELFSIAFSFAVLNSLINPIIYYFNIEEFQKALKSLFCKAPKDDVGKISKITTQI</sequence>
<evidence type="ECO:0000256" key="1">
    <source>
        <dbReference type="ARBA" id="ARBA00004651"/>
    </source>
</evidence>
<keyword evidence="3 11" id="KW-0812">Transmembrane</keyword>
<dbReference type="Proteomes" id="UP000694844">
    <property type="component" value="Chromosome 9"/>
</dbReference>
<gene>
    <name evidence="15" type="primary">LOC111116083</name>
</gene>
<feature type="transmembrane region" description="Helical" evidence="11">
    <location>
        <begin position="255"/>
        <end position="280"/>
    </location>
</feature>
<name>A0A8B8C7H7_CRAVI</name>
<evidence type="ECO:0000256" key="6">
    <source>
        <dbReference type="ARBA" id="ARBA00023136"/>
    </source>
</evidence>
<keyword evidence="5" id="KW-0297">G-protein coupled receptor</keyword>
<keyword evidence="4 11" id="KW-1133">Transmembrane helix</keyword>
<dbReference type="SUPFAM" id="SSF81321">
    <property type="entry name" value="Family A G protein-coupled receptor-like"/>
    <property type="match status" value="1"/>
</dbReference>
<feature type="transmembrane region" description="Helical" evidence="11">
    <location>
        <begin position="379"/>
        <end position="401"/>
    </location>
</feature>
<feature type="domain" description="G-protein coupled receptors family 1 profile" evidence="13">
    <location>
        <begin position="237"/>
        <end position="490"/>
    </location>
</feature>
<protein>
    <submittedName>
        <fullName evidence="15">G-protein coupled receptor 3-like</fullName>
    </submittedName>
</protein>
<feature type="compositionally biased region" description="Basic and acidic residues" evidence="10">
    <location>
        <begin position="86"/>
        <end position="100"/>
    </location>
</feature>
<evidence type="ECO:0000256" key="7">
    <source>
        <dbReference type="ARBA" id="ARBA00023170"/>
    </source>
</evidence>
<dbReference type="RefSeq" id="XP_022310776.1">
    <property type="nucleotide sequence ID" value="XM_022455068.1"/>
</dbReference>
<dbReference type="GeneID" id="111116083"/>
<proteinExistence type="predicted"/>
<dbReference type="PANTHER" id="PTHR24246:SF27">
    <property type="entry name" value="ADENOSINE RECEPTOR, ISOFORM A"/>
    <property type="match status" value="1"/>
</dbReference>
<feature type="chain" id="PRO_5034253838" evidence="12">
    <location>
        <begin position="31"/>
        <end position="523"/>
    </location>
</feature>
<keyword evidence="14" id="KW-1185">Reference proteome</keyword>
<feature type="transmembrane region" description="Helical" evidence="11">
    <location>
        <begin position="440"/>
        <end position="459"/>
    </location>
</feature>
<dbReference type="GO" id="GO:0005886">
    <property type="term" value="C:plasma membrane"/>
    <property type="evidence" value="ECO:0007669"/>
    <property type="project" value="UniProtKB-SubCell"/>
</dbReference>
<feature type="transmembrane region" description="Helical" evidence="11">
    <location>
        <begin position="222"/>
        <end position="243"/>
    </location>
</feature>
<keyword evidence="12" id="KW-0732">Signal</keyword>
<evidence type="ECO:0000256" key="8">
    <source>
        <dbReference type="ARBA" id="ARBA00023180"/>
    </source>
</evidence>
<dbReference type="KEGG" id="cvn:111116083"/>
<feature type="transmembrane region" description="Helical" evidence="11">
    <location>
        <begin position="471"/>
        <end position="492"/>
    </location>
</feature>
<evidence type="ECO:0000256" key="12">
    <source>
        <dbReference type="SAM" id="SignalP"/>
    </source>
</evidence>
<evidence type="ECO:0000256" key="5">
    <source>
        <dbReference type="ARBA" id="ARBA00023040"/>
    </source>
</evidence>
<dbReference type="AlphaFoldDB" id="A0A8B8C7H7"/>
<feature type="transmembrane region" description="Helical" evidence="11">
    <location>
        <begin position="292"/>
        <end position="315"/>
    </location>
</feature>
<evidence type="ECO:0000256" key="2">
    <source>
        <dbReference type="ARBA" id="ARBA00022475"/>
    </source>
</evidence>
<feature type="region of interest" description="Disordered" evidence="10">
    <location>
        <begin position="74"/>
        <end position="105"/>
    </location>
</feature>
<dbReference type="PANTHER" id="PTHR24246">
    <property type="entry name" value="OLFACTORY RECEPTOR AND ADENOSINE RECEPTOR"/>
    <property type="match status" value="1"/>
</dbReference>
<dbReference type="CDD" id="cd00637">
    <property type="entry name" value="7tm_classA_rhodopsin-like"/>
    <property type="match status" value="1"/>
</dbReference>
<dbReference type="GO" id="GO:0004930">
    <property type="term" value="F:G protein-coupled receptor activity"/>
    <property type="evidence" value="ECO:0007669"/>
    <property type="project" value="UniProtKB-KW"/>
</dbReference>
<evidence type="ECO:0000256" key="3">
    <source>
        <dbReference type="ARBA" id="ARBA00022692"/>
    </source>
</evidence>